<dbReference type="OrthoDB" id="10645169at2759"/>
<dbReference type="EnsemblMetazoa" id="XM_014395460.2">
    <property type="protein sequence ID" value="XP_014250946.1"/>
    <property type="gene ID" value="LOC106667466"/>
</dbReference>
<sequence>MDIQQNKFQTVSHCVDLDNDSGKKVLVSVSICHINKCDGCDPSGEKGVHKTSCAWNILTNETCQVHEVNSKGCPIHDTILNREHGIQIEKDQQNNETSLDSVTTCAQEDGKNSGTTVHESQTNEQQGMVSNVSDDSGPAINLNLNIEPGEEKEVAKSDKKSSTDPPDPPKDDGGSGGGPVFVQPDELLSPDIPLQDASNVQNMVSKPGLTESLTVHNLTPVNIGTSLNFEQIQKHSGSTTCSYVYVDKLGENLSTRLPNIITEALASSALHLKDDASIPECLYEPYQKITALTLEKIQQLKNKIYQSADPSAQVSTDIYKVQDGKAIYIAGKASQSAKTVNSEERDSFLFRPENMITIENPNIEYSEENMDVAFEEIDEGIQRCPVDENVASNISNQDAEVMQDVCNSKTTYECCCSNGPTPVENVVTDHVTKDSSKSEESVNAKTTDILIDRLSEISNTNSVMNELKRPKKMIAAEFQNPLPLFNVSNRQYEHYIESLSNEKKMITSSTLLEVNNLNNEHIDILTTHNTYRDSDAEEHSFLKSIGQTVDNGKMNSCNCVKNKFHSCGHSKNLNFQEELVSQMIQTDEVKSKHTDGEEDEQDEEELRAVNTLAKKELSDENYKLLSHIIEKVKQNAAEISSVLKSHNMRVDSEQEFLPINVESPKKHNSVPNNYSGRVSRQRFKKKPLIYGSKLVLSPEIPNEYLNEEMRILEQLKGERLPDLKDHSFFSPGKMSSIYVNLYKDIIRNSSFLKSLIPPISSNGLFSDAVECHLNEQKRSLIPWLISLFIPTCECTTSKDKKIP</sequence>
<reference evidence="2" key="1">
    <citation type="submission" date="2022-01" db="UniProtKB">
        <authorList>
            <consortium name="EnsemblMetazoa"/>
        </authorList>
    </citation>
    <scope>IDENTIFICATION</scope>
</reference>
<feature type="region of interest" description="Disordered" evidence="1">
    <location>
        <begin position="92"/>
        <end position="190"/>
    </location>
</feature>
<feature type="compositionally biased region" description="Polar residues" evidence="1">
    <location>
        <begin position="94"/>
        <end position="134"/>
    </location>
</feature>
<feature type="compositionally biased region" description="Basic and acidic residues" evidence="1">
    <location>
        <begin position="149"/>
        <end position="173"/>
    </location>
</feature>
<dbReference type="Proteomes" id="UP000494040">
    <property type="component" value="Unassembled WGS sequence"/>
</dbReference>
<dbReference type="KEGG" id="clec:106667466"/>
<dbReference type="RefSeq" id="XP_014250946.1">
    <property type="nucleotide sequence ID" value="XM_014395460.2"/>
</dbReference>
<dbReference type="GeneID" id="106667466"/>
<dbReference type="AlphaFoldDB" id="A0A8I6TI18"/>
<proteinExistence type="predicted"/>
<keyword evidence="3" id="KW-1185">Reference proteome</keyword>
<evidence type="ECO:0000256" key="1">
    <source>
        <dbReference type="SAM" id="MobiDB-lite"/>
    </source>
</evidence>
<protein>
    <submittedName>
        <fullName evidence="2">Uncharacterized protein</fullName>
    </submittedName>
</protein>
<evidence type="ECO:0000313" key="3">
    <source>
        <dbReference type="Proteomes" id="UP000494040"/>
    </source>
</evidence>
<organism evidence="2 3">
    <name type="scientific">Cimex lectularius</name>
    <name type="common">Bed bug</name>
    <name type="synonym">Acanthia lectularia</name>
    <dbReference type="NCBI Taxonomy" id="79782"/>
    <lineage>
        <taxon>Eukaryota</taxon>
        <taxon>Metazoa</taxon>
        <taxon>Ecdysozoa</taxon>
        <taxon>Arthropoda</taxon>
        <taxon>Hexapoda</taxon>
        <taxon>Insecta</taxon>
        <taxon>Pterygota</taxon>
        <taxon>Neoptera</taxon>
        <taxon>Paraneoptera</taxon>
        <taxon>Hemiptera</taxon>
        <taxon>Heteroptera</taxon>
        <taxon>Panheteroptera</taxon>
        <taxon>Cimicomorpha</taxon>
        <taxon>Cimicidae</taxon>
        <taxon>Cimex</taxon>
    </lineage>
</organism>
<evidence type="ECO:0000313" key="2">
    <source>
        <dbReference type="EnsemblMetazoa" id="XP_014250946.1"/>
    </source>
</evidence>
<name>A0A8I6TI18_CIMLE</name>
<accession>A0A8I6TI18</accession>